<evidence type="ECO:0000256" key="8">
    <source>
        <dbReference type="RuleBase" id="RU361169"/>
    </source>
</evidence>
<keyword evidence="7" id="KW-0961">Cell wall biogenesis/degradation</keyword>
<dbReference type="InterPro" id="IPR012334">
    <property type="entry name" value="Pectin_lyas_fold"/>
</dbReference>
<dbReference type="Pfam" id="PF00295">
    <property type="entry name" value="Glyco_hydro_28"/>
    <property type="match status" value="2"/>
</dbReference>
<keyword evidence="5 8" id="KW-0378">Hydrolase</keyword>
<dbReference type="Gene3D" id="2.160.20.10">
    <property type="entry name" value="Single-stranded right-handed beta-helix, Pectin lyase-like"/>
    <property type="match status" value="1"/>
</dbReference>
<dbReference type="EMBL" id="CAEKDK010000007">
    <property type="protein sequence ID" value="CAB4285809.1"/>
    <property type="molecule type" value="Genomic_DNA"/>
</dbReference>
<comment type="similarity">
    <text evidence="2 8">Belongs to the glycosyl hydrolase 28 family.</text>
</comment>
<name>A0A6J5V9W5_PRUAR</name>
<evidence type="ECO:0000256" key="5">
    <source>
        <dbReference type="ARBA" id="ARBA00022801"/>
    </source>
</evidence>
<sequence length="463" mass="49198">MAGGLRPATMDSGDWTWRMSKWPTEVVESDVGDQSLRLSRAELKAFMLSSLPSTTTITNPSFGAKPNGTTDSTQAFVDAWSAACASNDSTTISVPKGRYLLPSAIKFSGDKCKTLDITFQIDGTLIASSDYRILGQANNWLSFERVTGVSIIGGTLDAKGTALWACKLAASTGCPNGATSLRFTNSKNISINGLTSLNSQMFHIVVNGCQDVYIRGVKVNAAGNSPNTDGIHVQLSRNVAIFNTSIKTGDDCVSIGPGMKDLWVEQISCGPGHGISIGSLAKDLEEEGVQNVTVRNAIFKGTQNGLRIKSWPRPSSGFVQGVQFIDAVMLNVQNPIVIDQNYCPRNINCPAQVGTSEEFDDATTGWLGRLLPVCPLALDSSIVSLAFSPGIASGVKISDVLYRNIQGTSGRAVAIKLDCSATNPCSGIRLENVSLTYRNQVVQSHCTNVNGNTSGIVQPNSCL</sequence>
<evidence type="ECO:0000256" key="3">
    <source>
        <dbReference type="ARBA" id="ARBA00022512"/>
    </source>
</evidence>
<dbReference type="GO" id="GO:0004650">
    <property type="term" value="F:polygalacturonase activity"/>
    <property type="evidence" value="ECO:0007669"/>
    <property type="project" value="InterPro"/>
</dbReference>
<accession>A0A6J5V9W5</accession>
<evidence type="ECO:0000256" key="4">
    <source>
        <dbReference type="ARBA" id="ARBA00022525"/>
    </source>
</evidence>
<keyword evidence="6 8" id="KW-0326">Glycosidase</keyword>
<dbReference type="SUPFAM" id="SSF51126">
    <property type="entry name" value="Pectin lyase-like"/>
    <property type="match status" value="1"/>
</dbReference>
<evidence type="ECO:0000256" key="7">
    <source>
        <dbReference type="ARBA" id="ARBA00023316"/>
    </source>
</evidence>
<evidence type="ECO:0000313" key="10">
    <source>
        <dbReference type="Proteomes" id="UP000507222"/>
    </source>
</evidence>
<dbReference type="PANTHER" id="PTHR31375">
    <property type="match status" value="1"/>
</dbReference>
<evidence type="ECO:0008006" key="11">
    <source>
        <dbReference type="Google" id="ProtNLM"/>
    </source>
</evidence>
<protein>
    <recommendedName>
        <fullName evidence="11">Pectate lyase superfamily protein domain-containing protein</fullName>
    </recommendedName>
</protein>
<keyword evidence="3" id="KW-0134">Cell wall</keyword>
<evidence type="ECO:0000313" key="9">
    <source>
        <dbReference type="EMBL" id="CAB4285809.1"/>
    </source>
</evidence>
<organism evidence="9 10">
    <name type="scientific">Prunus armeniaca</name>
    <name type="common">Apricot</name>
    <name type="synonym">Armeniaca vulgaris</name>
    <dbReference type="NCBI Taxonomy" id="36596"/>
    <lineage>
        <taxon>Eukaryota</taxon>
        <taxon>Viridiplantae</taxon>
        <taxon>Streptophyta</taxon>
        <taxon>Embryophyta</taxon>
        <taxon>Tracheophyta</taxon>
        <taxon>Spermatophyta</taxon>
        <taxon>Magnoliopsida</taxon>
        <taxon>eudicotyledons</taxon>
        <taxon>Gunneridae</taxon>
        <taxon>Pentapetalae</taxon>
        <taxon>rosids</taxon>
        <taxon>fabids</taxon>
        <taxon>Rosales</taxon>
        <taxon>Rosaceae</taxon>
        <taxon>Amygdaloideae</taxon>
        <taxon>Amygdaleae</taxon>
        <taxon>Prunus</taxon>
    </lineage>
</organism>
<dbReference type="GO" id="GO:0071555">
    <property type="term" value="P:cell wall organization"/>
    <property type="evidence" value="ECO:0007669"/>
    <property type="project" value="UniProtKB-KW"/>
</dbReference>
<dbReference type="InterPro" id="IPR000743">
    <property type="entry name" value="Glyco_hydro_28"/>
</dbReference>
<proteinExistence type="inferred from homology"/>
<comment type="subcellular location">
    <subcellularLocation>
        <location evidence="1">Secreted</location>
        <location evidence="1">Cell wall</location>
    </subcellularLocation>
</comment>
<dbReference type="InterPro" id="IPR006626">
    <property type="entry name" value="PbH1"/>
</dbReference>
<evidence type="ECO:0000256" key="6">
    <source>
        <dbReference type="ARBA" id="ARBA00023295"/>
    </source>
</evidence>
<dbReference type="InterPro" id="IPR011050">
    <property type="entry name" value="Pectin_lyase_fold/virulence"/>
</dbReference>
<reference evidence="9 10" key="1">
    <citation type="submission" date="2020-05" db="EMBL/GenBank/DDBJ databases">
        <authorList>
            <person name="Campoy J."/>
            <person name="Schneeberger K."/>
            <person name="Spophaly S."/>
        </authorList>
    </citation>
    <scope>NUCLEOTIDE SEQUENCE [LARGE SCALE GENOMIC DNA]</scope>
    <source>
        <strain evidence="9">PruArmRojPasFocal</strain>
    </source>
</reference>
<dbReference type="AlphaFoldDB" id="A0A6J5V9W5"/>
<evidence type="ECO:0000256" key="1">
    <source>
        <dbReference type="ARBA" id="ARBA00004191"/>
    </source>
</evidence>
<dbReference type="SMART" id="SM00710">
    <property type="entry name" value="PbH1"/>
    <property type="match status" value="4"/>
</dbReference>
<gene>
    <name evidence="9" type="ORF">CURHAP_LOCUS41742</name>
</gene>
<keyword evidence="4" id="KW-0964">Secreted</keyword>
<evidence type="ECO:0000256" key="2">
    <source>
        <dbReference type="ARBA" id="ARBA00008834"/>
    </source>
</evidence>
<dbReference type="GO" id="GO:0005975">
    <property type="term" value="P:carbohydrate metabolic process"/>
    <property type="evidence" value="ECO:0007669"/>
    <property type="project" value="InterPro"/>
</dbReference>
<dbReference type="Proteomes" id="UP000507222">
    <property type="component" value="Unassembled WGS sequence"/>
</dbReference>